<sequence length="349" mass="38031">MNSPQFPPRFQAPVSQLLDSRAKLNPSFSGQYNLSGKENVESLIPSHILASQGQDNSVARIGVDSRMSPHLNRLGSGLNGNNPNDGFDIRMGQLEEDAPLSDSETSKRPRTQPFQPDVSLSKDSNGFVSFVAYHEGSGGLSLAWFLWGSGGTTPDIFLGFATGYMCPGSTEPLGCGIWFGSFPSPLCLLRSWQGSSATNSALDGIFECISEDMNNSVQSMHPLKASGFDGHKWQVGSGTSIAIWEDFWLPGDELQCLESPRNTAVSRVSDLLLHDSNVWDTYLVESLFSTSDCTAILSIRLPSAPQPNKRVWCGEKNGVYSVRSGYRILLGPSTSSPSTRSFYRQVWSL</sequence>
<evidence type="ECO:0000313" key="2">
    <source>
        <dbReference type="EMBL" id="KAK9012644.1"/>
    </source>
</evidence>
<keyword evidence="3" id="KW-1185">Reference proteome</keyword>
<dbReference type="EMBL" id="JBBPBN010000022">
    <property type="protein sequence ID" value="KAK9012644.1"/>
    <property type="molecule type" value="Genomic_DNA"/>
</dbReference>
<dbReference type="Proteomes" id="UP001396334">
    <property type="component" value="Unassembled WGS sequence"/>
</dbReference>
<name>A0ABR2RI97_9ROSI</name>
<reference evidence="2 3" key="1">
    <citation type="journal article" date="2024" name="G3 (Bethesda)">
        <title>Genome assembly of Hibiscus sabdariffa L. provides insights into metabolisms of medicinal natural products.</title>
        <authorList>
            <person name="Kim T."/>
        </authorList>
    </citation>
    <scope>NUCLEOTIDE SEQUENCE [LARGE SCALE GENOMIC DNA]</scope>
    <source>
        <strain evidence="2">TK-2024</strain>
        <tissue evidence="2">Old leaves</tissue>
    </source>
</reference>
<accession>A0ABR2RI97</accession>
<protein>
    <submittedName>
        <fullName evidence="2">Uncharacterized protein</fullName>
    </submittedName>
</protein>
<organism evidence="2 3">
    <name type="scientific">Hibiscus sabdariffa</name>
    <name type="common">roselle</name>
    <dbReference type="NCBI Taxonomy" id="183260"/>
    <lineage>
        <taxon>Eukaryota</taxon>
        <taxon>Viridiplantae</taxon>
        <taxon>Streptophyta</taxon>
        <taxon>Embryophyta</taxon>
        <taxon>Tracheophyta</taxon>
        <taxon>Spermatophyta</taxon>
        <taxon>Magnoliopsida</taxon>
        <taxon>eudicotyledons</taxon>
        <taxon>Gunneridae</taxon>
        <taxon>Pentapetalae</taxon>
        <taxon>rosids</taxon>
        <taxon>malvids</taxon>
        <taxon>Malvales</taxon>
        <taxon>Malvaceae</taxon>
        <taxon>Malvoideae</taxon>
        <taxon>Hibiscus</taxon>
    </lineage>
</organism>
<proteinExistence type="predicted"/>
<evidence type="ECO:0000313" key="3">
    <source>
        <dbReference type="Proteomes" id="UP001396334"/>
    </source>
</evidence>
<feature type="region of interest" description="Disordered" evidence="1">
    <location>
        <begin position="97"/>
        <end position="120"/>
    </location>
</feature>
<evidence type="ECO:0000256" key="1">
    <source>
        <dbReference type="SAM" id="MobiDB-lite"/>
    </source>
</evidence>
<comment type="caution">
    <text evidence="2">The sequence shown here is derived from an EMBL/GenBank/DDBJ whole genome shotgun (WGS) entry which is preliminary data.</text>
</comment>
<gene>
    <name evidence="2" type="ORF">V6N11_040686</name>
</gene>